<protein>
    <submittedName>
        <fullName evidence="1">Uncharacterized protein YlzI (FlbEa/FlbD family)</fullName>
    </submittedName>
</protein>
<proteinExistence type="predicted"/>
<organism evidence="1 2">
    <name type="scientific">Oryzihumus leptocrescens</name>
    <dbReference type="NCBI Taxonomy" id="297536"/>
    <lineage>
        <taxon>Bacteria</taxon>
        <taxon>Bacillati</taxon>
        <taxon>Actinomycetota</taxon>
        <taxon>Actinomycetes</taxon>
        <taxon>Micrococcales</taxon>
        <taxon>Intrasporangiaceae</taxon>
        <taxon>Oryzihumus</taxon>
    </lineage>
</organism>
<dbReference type="InterPro" id="IPR009384">
    <property type="entry name" value="SwrD-like"/>
</dbReference>
<dbReference type="PANTHER" id="PTHR39185">
    <property type="entry name" value="SWARMING MOTILITY PROTEIN SWRD"/>
    <property type="match status" value="1"/>
</dbReference>
<gene>
    <name evidence="1" type="ORF">FB474_3753</name>
</gene>
<evidence type="ECO:0000313" key="2">
    <source>
        <dbReference type="Proteomes" id="UP000319514"/>
    </source>
</evidence>
<accession>A0A542Z9J0</accession>
<dbReference type="Proteomes" id="UP000319514">
    <property type="component" value="Unassembled WGS sequence"/>
</dbReference>
<name>A0A542Z9J0_9MICO</name>
<evidence type="ECO:0000313" key="1">
    <source>
        <dbReference type="EMBL" id="TQL56985.1"/>
    </source>
</evidence>
<sequence length="128" mass="13781">MPGGPRRACAVVVGGWAKERRAGADRHLCGTTDGPACHCPRMDDAMIMVTRRNGSAFALNPDLIERVEATPDTVITLVGGTKYVVSEGVDEIIEQVREFRAAILAAAGQVTPEPHRPGHLRPVTDLER</sequence>
<comment type="caution">
    <text evidence="1">The sequence shown here is derived from an EMBL/GenBank/DDBJ whole genome shotgun (WGS) entry which is preliminary data.</text>
</comment>
<dbReference type="AlphaFoldDB" id="A0A542Z9J0"/>
<dbReference type="EMBL" id="VFOQ01000002">
    <property type="protein sequence ID" value="TQL56985.1"/>
    <property type="molecule type" value="Genomic_DNA"/>
</dbReference>
<keyword evidence="2" id="KW-1185">Reference proteome</keyword>
<reference evidence="1 2" key="1">
    <citation type="submission" date="2019-06" db="EMBL/GenBank/DDBJ databases">
        <title>Sequencing the genomes of 1000 actinobacteria strains.</title>
        <authorList>
            <person name="Klenk H.-P."/>
        </authorList>
    </citation>
    <scope>NUCLEOTIDE SEQUENCE [LARGE SCALE GENOMIC DNA]</scope>
    <source>
        <strain evidence="1 2">DSM 18082</strain>
    </source>
</reference>
<dbReference type="PANTHER" id="PTHR39185:SF1">
    <property type="entry name" value="SWARMING MOTILITY PROTEIN SWRD"/>
    <property type="match status" value="1"/>
</dbReference>
<dbReference type="Pfam" id="PF06289">
    <property type="entry name" value="FlbD"/>
    <property type="match status" value="1"/>
</dbReference>